<organism evidence="1 2">
    <name type="scientific">Malus domestica</name>
    <name type="common">Apple</name>
    <name type="synonym">Pyrus malus</name>
    <dbReference type="NCBI Taxonomy" id="3750"/>
    <lineage>
        <taxon>Eukaryota</taxon>
        <taxon>Viridiplantae</taxon>
        <taxon>Streptophyta</taxon>
        <taxon>Embryophyta</taxon>
        <taxon>Tracheophyta</taxon>
        <taxon>Spermatophyta</taxon>
        <taxon>Magnoliopsida</taxon>
        <taxon>eudicotyledons</taxon>
        <taxon>Gunneridae</taxon>
        <taxon>Pentapetalae</taxon>
        <taxon>rosids</taxon>
        <taxon>fabids</taxon>
        <taxon>Rosales</taxon>
        <taxon>Rosaceae</taxon>
        <taxon>Amygdaloideae</taxon>
        <taxon>Maleae</taxon>
        <taxon>Malus</taxon>
    </lineage>
</organism>
<gene>
    <name evidence="1" type="ORF">DVH24_020353</name>
</gene>
<dbReference type="AlphaFoldDB" id="A0A498J749"/>
<dbReference type="EMBL" id="RDQH01000334">
    <property type="protein sequence ID" value="RXH91330.1"/>
    <property type="molecule type" value="Genomic_DNA"/>
</dbReference>
<evidence type="ECO:0000313" key="1">
    <source>
        <dbReference type="EMBL" id="RXH91330.1"/>
    </source>
</evidence>
<reference evidence="1 2" key="1">
    <citation type="submission" date="2018-10" db="EMBL/GenBank/DDBJ databases">
        <title>A high-quality apple genome assembly.</title>
        <authorList>
            <person name="Hu J."/>
        </authorList>
    </citation>
    <scope>NUCLEOTIDE SEQUENCE [LARGE SCALE GENOMIC DNA]</scope>
    <source>
        <strain evidence="2">cv. HFTH1</strain>
        <tissue evidence="1">Young leaf</tissue>
    </source>
</reference>
<protein>
    <submittedName>
        <fullName evidence="1">Uncharacterized protein</fullName>
    </submittedName>
</protein>
<proteinExistence type="predicted"/>
<accession>A0A498J749</accession>
<name>A0A498J749_MALDO</name>
<sequence length="82" mass="9766">MRKRPRKLPRLRLLEEIKLLESAQRELIFMEPIKQAQIDKKFSGYAQSPEMLNAMKWVQLTAPCFFLGLSLERLEDKPHVKR</sequence>
<comment type="caution">
    <text evidence="1">The sequence shown here is derived from an EMBL/GenBank/DDBJ whole genome shotgun (WGS) entry which is preliminary data.</text>
</comment>
<evidence type="ECO:0000313" key="2">
    <source>
        <dbReference type="Proteomes" id="UP000290289"/>
    </source>
</evidence>
<keyword evidence="2" id="KW-1185">Reference proteome</keyword>
<dbReference type="Proteomes" id="UP000290289">
    <property type="component" value="Chromosome 8"/>
</dbReference>